<accession>T0Z4W7</accession>
<evidence type="ECO:0000256" key="3">
    <source>
        <dbReference type="ARBA" id="ARBA00022559"/>
    </source>
</evidence>
<keyword evidence="7" id="KW-0676">Redox-active center</keyword>
<dbReference type="GO" id="GO:0008379">
    <property type="term" value="F:thioredoxin peroxidase activity"/>
    <property type="evidence" value="ECO:0007669"/>
    <property type="project" value="TreeGrafter"/>
</dbReference>
<evidence type="ECO:0000256" key="6">
    <source>
        <dbReference type="ARBA" id="ARBA00023157"/>
    </source>
</evidence>
<dbReference type="SUPFAM" id="SSF52833">
    <property type="entry name" value="Thioredoxin-like"/>
    <property type="match status" value="1"/>
</dbReference>
<comment type="similarity">
    <text evidence="9">Belongs to the peroxiredoxin family. BCP/PrxQ subfamily.</text>
</comment>
<dbReference type="PANTHER" id="PTHR42801">
    <property type="entry name" value="THIOREDOXIN-DEPENDENT PEROXIDE REDUCTASE"/>
    <property type="match status" value="1"/>
</dbReference>
<dbReference type="Gene3D" id="3.40.30.10">
    <property type="entry name" value="Glutaredoxin"/>
    <property type="match status" value="1"/>
</dbReference>
<feature type="domain" description="Thioredoxin" evidence="11">
    <location>
        <begin position="18"/>
        <end position="138"/>
    </location>
</feature>
<dbReference type="GO" id="GO:0045454">
    <property type="term" value="P:cell redox homeostasis"/>
    <property type="evidence" value="ECO:0007669"/>
    <property type="project" value="TreeGrafter"/>
</dbReference>
<evidence type="ECO:0000256" key="10">
    <source>
        <dbReference type="ARBA" id="ARBA00049091"/>
    </source>
</evidence>
<reference evidence="12" key="1">
    <citation type="submission" date="2013-08" db="EMBL/GenBank/DDBJ databases">
        <authorList>
            <person name="Mendez C."/>
            <person name="Richter M."/>
            <person name="Ferrer M."/>
            <person name="Sanchez J."/>
        </authorList>
    </citation>
    <scope>NUCLEOTIDE SEQUENCE</scope>
</reference>
<dbReference type="AlphaFoldDB" id="T0Z4W7"/>
<comment type="caution">
    <text evidence="12">The sequence shown here is derived from an EMBL/GenBank/DDBJ whole genome shotgun (WGS) entry which is preliminary data.</text>
</comment>
<sequence length="140" mass="15230">MYWARVGRPVDPMTTTSLKKGDLAPDFALESTLGHVVRLQDYRGKGSVVVYFYPKAGTSVCTAEACSFRDHLSEFTGKGVTVLGISTDDLPSLKKFQADNHLNFPLLSDHEGKVAEAYGVRASMKGQTVAQRVTFLVGSD</sequence>
<dbReference type="PANTHER" id="PTHR42801:SF4">
    <property type="entry name" value="AHPC_TSA FAMILY PROTEIN"/>
    <property type="match status" value="1"/>
</dbReference>
<dbReference type="EC" id="1.11.1.24" evidence="2"/>
<dbReference type="PROSITE" id="PS51352">
    <property type="entry name" value="THIOREDOXIN_2"/>
    <property type="match status" value="1"/>
</dbReference>
<dbReference type="InterPro" id="IPR000866">
    <property type="entry name" value="AhpC/TSA"/>
</dbReference>
<dbReference type="GO" id="GO:0005737">
    <property type="term" value="C:cytoplasm"/>
    <property type="evidence" value="ECO:0007669"/>
    <property type="project" value="TreeGrafter"/>
</dbReference>
<dbReference type="Pfam" id="PF00578">
    <property type="entry name" value="AhpC-TSA"/>
    <property type="match status" value="1"/>
</dbReference>
<evidence type="ECO:0000256" key="8">
    <source>
        <dbReference type="ARBA" id="ARBA00032824"/>
    </source>
</evidence>
<dbReference type="PIRSF" id="PIRSF000239">
    <property type="entry name" value="AHPC"/>
    <property type="match status" value="1"/>
</dbReference>
<dbReference type="InterPro" id="IPR013766">
    <property type="entry name" value="Thioredoxin_domain"/>
</dbReference>
<evidence type="ECO:0000256" key="9">
    <source>
        <dbReference type="ARBA" id="ARBA00038489"/>
    </source>
</evidence>
<reference evidence="12" key="2">
    <citation type="journal article" date="2014" name="ISME J.">
        <title>Microbial stratification in low pH oxic and suboxic macroscopic growths along an acid mine drainage.</title>
        <authorList>
            <person name="Mendez-Garcia C."/>
            <person name="Mesa V."/>
            <person name="Sprenger R.R."/>
            <person name="Richter M."/>
            <person name="Diez M.S."/>
            <person name="Solano J."/>
            <person name="Bargiela R."/>
            <person name="Golyshina O.V."/>
            <person name="Manteca A."/>
            <person name="Ramos J.L."/>
            <person name="Gallego J.R."/>
            <person name="Llorente I."/>
            <person name="Martins Dos Santos V.A."/>
            <person name="Jensen O.N."/>
            <person name="Pelaez A.I."/>
            <person name="Sanchez J."/>
            <person name="Ferrer M."/>
        </authorList>
    </citation>
    <scope>NUCLEOTIDE SEQUENCE</scope>
</reference>
<evidence type="ECO:0000256" key="5">
    <source>
        <dbReference type="ARBA" id="ARBA00023002"/>
    </source>
</evidence>
<dbReference type="InterPro" id="IPR036249">
    <property type="entry name" value="Thioredoxin-like_sf"/>
</dbReference>
<organism evidence="12">
    <name type="scientific">mine drainage metagenome</name>
    <dbReference type="NCBI Taxonomy" id="410659"/>
    <lineage>
        <taxon>unclassified sequences</taxon>
        <taxon>metagenomes</taxon>
        <taxon>ecological metagenomes</taxon>
    </lineage>
</organism>
<dbReference type="CDD" id="cd03017">
    <property type="entry name" value="PRX_BCP"/>
    <property type="match status" value="1"/>
</dbReference>
<evidence type="ECO:0000256" key="2">
    <source>
        <dbReference type="ARBA" id="ARBA00013017"/>
    </source>
</evidence>
<keyword evidence="5" id="KW-0560">Oxidoreductase</keyword>
<dbReference type="InterPro" id="IPR024706">
    <property type="entry name" value="Peroxiredoxin_AhpC-typ"/>
</dbReference>
<evidence type="ECO:0000256" key="4">
    <source>
        <dbReference type="ARBA" id="ARBA00022862"/>
    </source>
</evidence>
<comment type="catalytic activity">
    <reaction evidence="10">
        <text>a hydroperoxide + [thioredoxin]-dithiol = an alcohol + [thioredoxin]-disulfide + H2O</text>
        <dbReference type="Rhea" id="RHEA:62620"/>
        <dbReference type="Rhea" id="RHEA-COMP:10698"/>
        <dbReference type="Rhea" id="RHEA-COMP:10700"/>
        <dbReference type="ChEBI" id="CHEBI:15377"/>
        <dbReference type="ChEBI" id="CHEBI:29950"/>
        <dbReference type="ChEBI" id="CHEBI:30879"/>
        <dbReference type="ChEBI" id="CHEBI:35924"/>
        <dbReference type="ChEBI" id="CHEBI:50058"/>
        <dbReference type="EC" id="1.11.1.24"/>
    </reaction>
</comment>
<keyword evidence="4" id="KW-0049">Antioxidant</keyword>
<evidence type="ECO:0000256" key="7">
    <source>
        <dbReference type="ARBA" id="ARBA00023284"/>
    </source>
</evidence>
<keyword evidence="3" id="KW-0575">Peroxidase</keyword>
<proteinExistence type="inferred from homology"/>
<gene>
    <name evidence="12" type="ORF">B1B_15095</name>
</gene>
<name>T0Z4W7_9ZZZZ</name>
<dbReference type="InterPro" id="IPR050924">
    <property type="entry name" value="Peroxiredoxin_BCP/PrxQ"/>
</dbReference>
<evidence type="ECO:0000313" key="12">
    <source>
        <dbReference type="EMBL" id="EQD40058.1"/>
    </source>
</evidence>
<feature type="non-terminal residue" evidence="12">
    <location>
        <position position="140"/>
    </location>
</feature>
<evidence type="ECO:0000259" key="11">
    <source>
        <dbReference type="PROSITE" id="PS51352"/>
    </source>
</evidence>
<comment type="subunit">
    <text evidence="1">Monomer.</text>
</comment>
<dbReference type="GO" id="GO:0034599">
    <property type="term" value="P:cellular response to oxidative stress"/>
    <property type="evidence" value="ECO:0007669"/>
    <property type="project" value="TreeGrafter"/>
</dbReference>
<dbReference type="EMBL" id="AUZY01010034">
    <property type="protein sequence ID" value="EQD40058.1"/>
    <property type="molecule type" value="Genomic_DNA"/>
</dbReference>
<evidence type="ECO:0000256" key="1">
    <source>
        <dbReference type="ARBA" id="ARBA00011245"/>
    </source>
</evidence>
<protein>
    <recommendedName>
        <fullName evidence="2">thioredoxin-dependent peroxiredoxin</fullName>
        <ecNumber evidence="2">1.11.1.24</ecNumber>
    </recommendedName>
    <alternativeName>
        <fullName evidence="8">Thioredoxin peroxidase</fullName>
    </alternativeName>
</protein>
<keyword evidence="6" id="KW-1015">Disulfide bond</keyword>